<evidence type="ECO:0000256" key="1">
    <source>
        <dbReference type="SAM" id="MobiDB-lite"/>
    </source>
</evidence>
<dbReference type="Proteomes" id="UP001140949">
    <property type="component" value="Unassembled WGS sequence"/>
</dbReference>
<feature type="compositionally biased region" description="Acidic residues" evidence="1">
    <location>
        <begin position="91"/>
        <end position="104"/>
    </location>
</feature>
<organism evidence="2 3">
    <name type="scientific">Iris pallida</name>
    <name type="common">Sweet iris</name>
    <dbReference type="NCBI Taxonomy" id="29817"/>
    <lineage>
        <taxon>Eukaryota</taxon>
        <taxon>Viridiplantae</taxon>
        <taxon>Streptophyta</taxon>
        <taxon>Embryophyta</taxon>
        <taxon>Tracheophyta</taxon>
        <taxon>Spermatophyta</taxon>
        <taxon>Magnoliopsida</taxon>
        <taxon>Liliopsida</taxon>
        <taxon>Asparagales</taxon>
        <taxon>Iridaceae</taxon>
        <taxon>Iridoideae</taxon>
        <taxon>Irideae</taxon>
        <taxon>Iris</taxon>
    </lineage>
</organism>
<sequence length="142" mass="15544">MSAISSARCSLHWVEDGGLGAFIEDEDPTNAAYHSITVFFILRFRGPGGIVTGRTSGRVSSRSRRGRTTFHWGETLNEPDTSIIGNSSGDGDGDVDDHDDDDVVDSGVSDEMPTASRQIQGRPRRQLRLSDEEDVNEDDDML</sequence>
<evidence type="ECO:0000313" key="2">
    <source>
        <dbReference type="EMBL" id="KAJ6810767.1"/>
    </source>
</evidence>
<feature type="compositionally biased region" description="Acidic residues" evidence="1">
    <location>
        <begin position="131"/>
        <end position="142"/>
    </location>
</feature>
<reference evidence="2" key="1">
    <citation type="journal article" date="2023" name="GigaByte">
        <title>Genome assembly of the bearded iris, Iris pallida Lam.</title>
        <authorList>
            <person name="Bruccoleri R.E."/>
            <person name="Oakeley E.J."/>
            <person name="Faust A.M.E."/>
            <person name="Altorfer M."/>
            <person name="Dessus-Babus S."/>
            <person name="Burckhardt D."/>
            <person name="Oertli M."/>
            <person name="Naumann U."/>
            <person name="Petersen F."/>
            <person name="Wong J."/>
        </authorList>
    </citation>
    <scope>NUCLEOTIDE SEQUENCE</scope>
    <source>
        <strain evidence="2">GSM-AAB239-AS_SAM_17_03QT</strain>
    </source>
</reference>
<protein>
    <submittedName>
        <fullName evidence="2">Uncharacterized protein</fullName>
    </submittedName>
</protein>
<reference evidence="2" key="2">
    <citation type="submission" date="2023-04" db="EMBL/GenBank/DDBJ databases">
        <authorList>
            <person name="Bruccoleri R.E."/>
            <person name="Oakeley E.J."/>
            <person name="Faust A.-M."/>
            <person name="Dessus-Babus S."/>
            <person name="Altorfer M."/>
            <person name="Burckhardt D."/>
            <person name="Oertli M."/>
            <person name="Naumann U."/>
            <person name="Petersen F."/>
            <person name="Wong J."/>
        </authorList>
    </citation>
    <scope>NUCLEOTIDE SEQUENCE</scope>
    <source>
        <strain evidence="2">GSM-AAB239-AS_SAM_17_03QT</strain>
        <tissue evidence="2">Leaf</tissue>
    </source>
</reference>
<evidence type="ECO:0000313" key="3">
    <source>
        <dbReference type="Proteomes" id="UP001140949"/>
    </source>
</evidence>
<proteinExistence type="predicted"/>
<comment type="caution">
    <text evidence="2">The sequence shown here is derived from an EMBL/GenBank/DDBJ whole genome shotgun (WGS) entry which is preliminary data.</text>
</comment>
<dbReference type="AlphaFoldDB" id="A0AAX6F2W5"/>
<name>A0AAX6F2W5_IRIPA</name>
<feature type="region of interest" description="Disordered" evidence="1">
    <location>
        <begin position="53"/>
        <end position="142"/>
    </location>
</feature>
<dbReference type="EMBL" id="JANAVB010032220">
    <property type="protein sequence ID" value="KAJ6810767.1"/>
    <property type="molecule type" value="Genomic_DNA"/>
</dbReference>
<accession>A0AAX6F2W5</accession>
<gene>
    <name evidence="2" type="ORF">M6B38_104560</name>
</gene>
<keyword evidence="3" id="KW-1185">Reference proteome</keyword>